<dbReference type="RefSeq" id="WP_285489621.1">
    <property type="nucleotide sequence ID" value="NZ_BSTI01000023.1"/>
</dbReference>
<feature type="transmembrane region" description="Helical" evidence="1">
    <location>
        <begin position="50"/>
        <end position="70"/>
    </location>
</feature>
<keyword evidence="1" id="KW-0472">Membrane</keyword>
<keyword evidence="1" id="KW-0812">Transmembrane</keyword>
<evidence type="ECO:0000313" key="2">
    <source>
        <dbReference type="EMBL" id="GLY70428.1"/>
    </source>
</evidence>
<dbReference type="Proteomes" id="UP001165136">
    <property type="component" value="Unassembled WGS sequence"/>
</dbReference>
<name>A0A9W6R704_9PSEU</name>
<proteinExistence type="predicted"/>
<comment type="caution">
    <text evidence="2">The sequence shown here is derived from an EMBL/GenBank/DDBJ whole genome shotgun (WGS) entry which is preliminary data.</text>
</comment>
<evidence type="ECO:0000313" key="3">
    <source>
        <dbReference type="Proteomes" id="UP001165136"/>
    </source>
</evidence>
<protein>
    <submittedName>
        <fullName evidence="2">Uncharacterized protein</fullName>
    </submittedName>
</protein>
<sequence>MTWRGTARAIAGVALTLLGLLWILQGADLVRIEPILCVADCEPVTGGSPSWLVAGVATALIGLVVAAAPWRRFLRRER</sequence>
<reference evidence="2" key="1">
    <citation type="submission" date="2023-03" db="EMBL/GenBank/DDBJ databases">
        <title>Amycolatopsis taiwanensis NBRC 103393.</title>
        <authorList>
            <person name="Ichikawa N."/>
            <person name="Sato H."/>
            <person name="Tonouchi N."/>
        </authorList>
    </citation>
    <scope>NUCLEOTIDE SEQUENCE</scope>
    <source>
        <strain evidence="2">NBRC 103393</strain>
    </source>
</reference>
<keyword evidence="1" id="KW-1133">Transmembrane helix</keyword>
<evidence type="ECO:0000256" key="1">
    <source>
        <dbReference type="SAM" id="Phobius"/>
    </source>
</evidence>
<gene>
    <name evidence="2" type="ORF">Atai01_70470</name>
</gene>
<accession>A0A9W6R704</accession>
<dbReference type="EMBL" id="BSTI01000023">
    <property type="protein sequence ID" value="GLY70428.1"/>
    <property type="molecule type" value="Genomic_DNA"/>
</dbReference>
<organism evidence="2 3">
    <name type="scientific">Amycolatopsis taiwanensis</name>
    <dbReference type="NCBI Taxonomy" id="342230"/>
    <lineage>
        <taxon>Bacteria</taxon>
        <taxon>Bacillati</taxon>
        <taxon>Actinomycetota</taxon>
        <taxon>Actinomycetes</taxon>
        <taxon>Pseudonocardiales</taxon>
        <taxon>Pseudonocardiaceae</taxon>
        <taxon>Amycolatopsis</taxon>
    </lineage>
</organism>
<dbReference type="AlphaFoldDB" id="A0A9W6R704"/>
<keyword evidence="3" id="KW-1185">Reference proteome</keyword>